<dbReference type="RefSeq" id="WP_170309717.1">
    <property type="nucleotide sequence ID" value="NZ_CP022743.1"/>
</dbReference>
<evidence type="ECO:0000256" key="2">
    <source>
        <dbReference type="PROSITE-ProRule" id="PRU00504"/>
    </source>
</evidence>
<dbReference type="PANTHER" id="PTHR13833">
    <property type="match status" value="1"/>
</dbReference>
<dbReference type="SUPFAM" id="SSF101898">
    <property type="entry name" value="NHL repeat"/>
    <property type="match status" value="1"/>
</dbReference>
<feature type="repeat" description="NHL" evidence="2">
    <location>
        <begin position="334"/>
        <end position="364"/>
    </location>
</feature>
<dbReference type="PROSITE" id="PS51125">
    <property type="entry name" value="NHL"/>
    <property type="match status" value="5"/>
</dbReference>
<evidence type="ECO:0000256" key="1">
    <source>
        <dbReference type="ARBA" id="ARBA00022737"/>
    </source>
</evidence>
<proteinExistence type="predicted"/>
<accession>A0A223NRG0</accession>
<keyword evidence="3" id="KW-0732">Signal</keyword>
<feature type="repeat" description="NHL" evidence="2">
    <location>
        <begin position="172"/>
        <end position="202"/>
    </location>
</feature>
<dbReference type="PANTHER" id="PTHR13833:SF71">
    <property type="entry name" value="NHL DOMAIN-CONTAINING PROTEIN"/>
    <property type="match status" value="1"/>
</dbReference>
<dbReference type="InterPro" id="IPR011042">
    <property type="entry name" value="6-blade_b-propeller_TolB-like"/>
</dbReference>
<dbReference type="PROSITE" id="PS51257">
    <property type="entry name" value="PROKAR_LIPOPROTEIN"/>
    <property type="match status" value="1"/>
</dbReference>
<dbReference type="KEGG" id="muc:MuYL_0437"/>
<feature type="repeat" description="NHL" evidence="2">
    <location>
        <begin position="225"/>
        <end position="256"/>
    </location>
</feature>
<dbReference type="Proteomes" id="UP000215002">
    <property type="component" value="Chromosome"/>
</dbReference>
<protein>
    <submittedName>
        <fullName evidence="4">NHL repeat-containing protein</fullName>
    </submittedName>
</protein>
<evidence type="ECO:0000313" key="5">
    <source>
        <dbReference type="Proteomes" id="UP000215002"/>
    </source>
</evidence>
<name>A0A223NRG0_9SPHI</name>
<dbReference type="AlphaFoldDB" id="A0A223NRG0"/>
<dbReference type="EMBL" id="CP022743">
    <property type="protein sequence ID" value="ASU32340.1"/>
    <property type="molecule type" value="Genomic_DNA"/>
</dbReference>
<keyword evidence="1" id="KW-0677">Repeat</keyword>
<evidence type="ECO:0000256" key="3">
    <source>
        <dbReference type="SAM" id="SignalP"/>
    </source>
</evidence>
<feature type="signal peptide" evidence="3">
    <location>
        <begin position="1"/>
        <end position="22"/>
    </location>
</feature>
<dbReference type="SUPFAM" id="SSF63825">
    <property type="entry name" value="YWTD domain"/>
    <property type="match status" value="1"/>
</dbReference>
<feature type="chain" id="PRO_5013188866" evidence="3">
    <location>
        <begin position="23"/>
        <end position="467"/>
    </location>
</feature>
<gene>
    <name evidence="4" type="ORF">MuYL_0437</name>
</gene>
<feature type="repeat" description="NHL" evidence="2">
    <location>
        <begin position="422"/>
        <end position="464"/>
    </location>
</feature>
<keyword evidence="5" id="KW-1185">Reference proteome</keyword>
<dbReference type="CDD" id="cd14953">
    <property type="entry name" value="NHL_like_1"/>
    <property type="match status" value="1"/>
</dbReference>
<feature type="repeat" description="NHL" evidence="2">
    <location>
        <begin position="275"/>
        <end position="310"/>
    </location>
</feature>
<dbReference type="Gene3D" id="2.120.10.30">
    <property type="entry name" value="TolB, C-terminal domain"/>
    <property type="match status" value="3"/>
</dbReference>
<reference evidence="4 5" key="1">
    <citation type="submission" date="2017-08" db="EMBL/GenBank/DDBJ databases">
        <title>Complete genome sequence of Mucilaginibacter sp. strain BJC16-A31.</title>
        <authorList>
            <consortium name="Henan University of Science and Technology"/>
            <person name="You X."/>
        </authorList>
    </citation>
    <scope>NUCLEOTIDE SEQUENCE [LARGE SCALE GENOMIC DNA]</scope>
    <source>
        <strain evidence="4 5">BJC16-A31</strain>
    </source>
</reference>
<dbReference type="Pfam" id="PF01436">
    <property type="entry name" value="NHL"/>
    <property type="match status" value="5"/>
</dbReference>
<organism evidence="4 5">
    <name type="scientific">Mucilaginibacter xinganensis</name>
    <dbReference type="NCBI Taxonomy" id="1234841"/>
    <lineage>
        <taxon>Bacteria</taxon>
        <taxon>Pseudomonadati</taxon>
        <taxon>Bacteroidota</taxon>
        <taxon>Sphingobacteriia</taxon>
        <taxon>Sphingobacteriales</taxon>
        <taxon>Sphingobacteriaceae</taxon>
        <taxon>Mucilaginibacter</taxon>
    </lineage>
</organism>
<dbReference type="InterPro" id="IPR001258">
    <property type="entry name" value="NHL_repeat"/>
</dbReference>
<evidence type="ECO:0000313" key="4">
    <source>
        <dbReference type="EMBL" id="ASU32340.1"/>
    </source>
</evidence>
<sequence>MKTPYFRKVFLPALFLSVLVLAVSCKKTSTTTTTDTGTAPTVTTAGLIINLTSTTAQSGGTISDVGNSSITANGVCYSSTNKTPTITDSKTSETVSTSGTIPINFTSNITGLTAGTTYYLRAYASNSGGTAYGSVVQFTTSTGLGAVVTAVTTLAGNGTVGYADGTGLSAMFNNPSGIAADASGKIYVADTYNNRIRAVTAAGLTTTLAGTGVIGYADGSALAAEFYGPNGMAVDAQGNVYVADFGNNVIRKITAAGVASTLAGNGTAGFVNGTGTAATFNNPAGIAVDASGNVYVADHGNNAIRKITAAGVVTTLAGVKTAGYVNATGTAAAFDHPNGVAADAAGNVYVADQGNSAIRKITSAGVVTTIAGGPTQTDLINYPAGIALDAAGNIYIADEGGRIMECTTANVLYILAGTLNVSGFVNGTGTSALFNSPQAITVDANNNIYVADQNNNCIRKLTVTRTP</sequence>